<dbReference type="Pfam" id="PF04307">
    <property type="entry name" value="YdjM"/>
    <property type="match status" value="1"/>
</dbReference>
<dbReference type="Proteomes" id="UP000198775">
    <property type="component" value="Unassembled WGS sequence"/>
</dbReference>
<dbReference type="EMBL" id="FOCX01000020">
    <property type="protein sequence ID" value="SEO83302.1"/>
    <property type="molecule type" value="Genomic_DNA"/>
</dbReference>
<sequence length="200" mass="22068">MMPWGHLVIGYLIYSAGLHLWSQRSPAGGPTLVLAFATQFPDLLDKPLNWWFGILDGRGIGHSFLTMVPFCVAAYLVARRYDRGPLGAAFGVGVISHLPMDALGALLTGTVPERAPYLLWPLFPAPTYPKDSFWDHFEVLLATLQLLPWNSPVELVSILLGPELLFLLVPFSVWAYDGFPGVKTTVHLLTGGRLVENEPM</sequence>
<name>A0A1H8SXA7_9EURY</name>
<evidence type="ECO:0000313" key="1">
    <source>
        <dbReference type="EMBL" id="SEO83302.1"/>
    </source>
</evidence>
<evidence type="ECO:0000313" key="2">
    <source>
        <dbReference type="Proteomes" id="UP000198775"/>
    </source>
</evidence>
<keyword evidence="1" id="KW-0378">Hydrolase</keyword>
<proteinExistence type="predicted"/>
<organism evidence="1 2">
    <name type="scientific">Halorientalis persicus</name>
    <dbReference type="NCBI Taxonomy" id="1367881"/>
    <lineage>
        <taxon>Archaea</taxon>
        <taxon>Methanobacteriati</taxon>
        <taxon>Methanobacteriota</taxon>
        <taxon>Stenosarchaea group</taxon>
        <taxon>Halobacteria</taxon>
        <taxon>Halobacteriales</taxon>
        <taxon>Haloarculaceae</taxon>
        <taxon>Halorientalis</taxon>
    </lineage>
</organism>
<dbReference type="GO" id="GO:0016787">
    <property type="term" value="F:hydrolase activity"/>
    <property type="evidence" value="ECO:0007669"/>
    <property type="project" value="UniProtKB-KW"/>
</dbReference>
<protein>
    <submittedName>
        <fullName evidence="1">LexA-binding, inner membrane-associated putative hydrolase</fullName>
    </submittedName>
</protein>
<gene>
    <name evidence="1" type="ORF">SAMN05216388_102071</name>
</gene>
<accession>A0A1H8SXA7</accession>
<reference evidence="2" key="1">
    <citation type="submission" date="2016-10" db="EMBL/GenBank/DDBJ databases">
        <authorList>
            <person name="Varghese N."/>
            <person name="Submissions S."/>
        </authorList>
    </citation>
    <scope>NUCLEOTIDE SEQUENCE [LARGE SCALE GENOMIC DNA]</scope>
    <source>
        <strain evidence="2">IBRC-M 10043</strain>
    </source>
</reference>
<dbReference type="InterPro" id="IPR007404">
    <property type="entry name" value="YdjM-like"/>
</dbReference>
<dbReference type="AlphaFoldDB" id="A0A1H8SXA7"/>
<keyword evidence="2" id="KW-1185">Reference proteome</keyword>